<dbReference type="GO" id="GO:0005737">
    <property type="term" value="C:cytoplasm"/>
    <property type="evidence" value="ECO:0007669"/>
    <property type="project" value="TreeGrafter"/>
</dbReference>
<comment type="similarity">
    <text evidence="1">Belongs to the short-chain dehydrogenases/reductases (SDR) family.</text>
</comment>
<dbReference type="InterPro" id="IPR002347">
    <property type="entry name" value="SDR_fam"/>
</dbReference>
<accession>A0A9P5YVB7</accession>
<organism evidence="4 5">
    <name type="scientific">Pholiota conissans</name>
    <dbReference type="NCBI Taxonomy" id="109636"/>
    <lineage>
        <taxon>Eukaryota</taxon>
        <taxon>Fungi</taxon>
        <taxon>Dikarya</taxon>
        <taxon>Basidiomycota</taxon>
        <taxon>Agaricomycotina</taxon>
        <taxon>Agaricomycetes</taxon>
        <taxon>Agaricomycetidae</taxon>
        <taxon>Agaricales</taxon>
        <taxon>Agaricineae</taxon>
        <taxon>Strophariaceae</taxon>
        <taxon>Pholiota</taxon>
    </lineage>
</organism>
<dbReference type="SUPFAM" id="SSF51735">
    <property type="entry name" value="NAD(P)-binding Rossmann-fold domains"/>
    <property type="match status" value="1"/>
</dbReference>
<dbReference type="AlphaFoldDB" id="A0A9P5YVB7"/>
<dbReference type="OrthoDB" id="9876299at2759"/>
<evidence type="ECO:0000313" key="4">
    <source>
        <dbReference type="EMBL" id="KAF9475796.1"/>
    </source>
</evidence>
<dbReference type="InterPro" id="IPR036291">
    <property type="entry name" value="NAD(P)-bd_dom_sf"/>
</dbReference>
<evidence type="ECO:0000313" key="5">
    <source>
        <dbReference type="Proteomes" id="UP000807469"/>
    </source>
</evidence>
<dbReference type="PANTHER" id="PTHR43544">
    <property type="entry name" value="SHORT-CHAIN DEHYDROGENASE/REDUCTASE"/>
    <property type="match status" value="1"/>
</dbReference>
<keyword evidence="5" id="KW-1185">Reference proteome</keyword>
<evidence type="ECO:0000256" key="2">
    <source>
        <dbReference type="ARBA" id="ARBA00022857"/>
    </source>
</evidence>
<protein>
    <submittedName>
        <fullName evidence="4">NAD(P)-binding protein</fullName>
    </submittedName>
</protein>
<dbReference type="GO" id="GO:0016491">
    <property type="term" value="F:oxidoreductase activity"/>
    <property type="evidence" value="ECO:0007669"/>
    <property type="project" value="UniProtKB-KW"/>
</dbReference>
<dbReference type="PANTHER" id="PTHR43544:SF7">
    <property type="entry name" value="NADB-LER2"/>
    <property type="match status" value="1"/>
</dbReference>
<evidence type="ECO:0000256" key="1">
    <source>
        <dbReference type="ARBA" id="ARBA00006484"/>
    </source>
</evidence>
<dbReference type="PRINTS" id="PR00081">
    <property type="entry name" value="GDHRDH"/>
</dbReference>
<dbReference type="EMBL" id="MU155318">
    <property type="protein sequence ID" value="KAF9475796.1"/>
    <property type="molecule type" value="Genomic_DNA"/>
</dbReference>
<keyword evidence="2" id="KW-0521">NADP</keyword>
<reference evidence="4" key="1">
    <citation type="submission" date="2020-11" db="EMBL/GenBank/DDBJ databases">
        <authorList>
            <consortium name="DOE Joint Genome Institute"/>
            <person name="Ahrendt S."/>
            <person name="Riley R."/>
            <person name="Andreopoulos W."/>
            <person name="Labutti K."/>
            <person name="Pangilinan J."/>
            <person name="Ruiz-Duenas F.J."/>
            <person name="Barrasa J.M."/>
            <person name="Sanchez-Garcia M."/>
            <person name="Camarero S."/>
            <person name="Miyauchi S."/>
            <person name="Serrano A."/>
            <person name="Linde D."/>
            <person name="Babiker R."/>
            <person name="Drula E."/>
            <person name="Ayuso-Fernandez I."/>
            <person name="Pacheco R."/>
            <person name="Padilla G."/>
            <person name="Ferreira P."/>
            <person name="Barriuso J."/>
            <person name="Kellner H."/>
            <person name="Castanera R."/>
            <person name="Alfaro M."/>
            <person name="Ramirez L."/>
            <person name="Pisabarro A.G."/>
            <person name="Kuo A."/>
            <person name="Tritt A."/>
            <person name="Lipzen A."/>
            <person name="He G."/>
            <person name="Yan M."/>
            <person name="Ng V."/>
            <person name="Cullen D."/>
            <person name="Martin F."/>
            <person name="Rosso M.-N."/>
            <person name="Henrissat B."/>
            <person name="Hibbett D."/>
            <person name="Martinez A.T."/>
            <person name="Grigoriev I.V."/>
        </authorList>
    </citation>
    <scope>NUCLEOTIDE SEQUENCE</scope>
    <source>
        <strain evidence="4">CIRM-BRFM 674</strain>
    </source>
</reference>
<dbReference type="InterPro" id="IPR051468">
    <property type="entry name" value="Fungal_SecMetab_SDRs"/>
</dbReference>
<dbReference type="PROSITE" id="PS00061">
    <property type="entry name" value="ADH_SHORT"/>
    <property type="match status" value="1"/>
</dbReference>
<evidence type="ECO:0000256" key="3">
    <source>
        <dbReference type="ARBA" id="ARBA00023002"/>
    </source>
</evidence>
<proteinExistence type="inferred from homology"/>
<sequence length="249" mass="26765">MSTSTQQIYLVTGATRGIGLALVAAIAAKDTSGIVYAGGRNTSAAQDLVDLAKKYPGRIELVKYVAGDQAGNEALAREIQKKHGHIDVVIANAGISKTTGKVHETTAQNFEAHFATNVVGPIVLFQAFHDLLKVSSLPRFIAISSGAGSLELLAHANIDNAPYGMSKAALNWVIRKIHYENEWLVTFPQCPGPTDTDMYIPGNLKEAFAAIPLRKPDDVANALVEIFAVSTRDKDGGQFHNVDGGRWLW</sequence>
<name>A0A9P5YVB7_9AGAR</name>
<keyword evidence="3" id="KW-0560">Oxidoreductase</keyword>
<dbReference type="Proteomes" id="UP000807469">
    <property type="component" value="Unassembled WGS sequence"/>
</dbReference>
<dbReference type="Pfam" id="PF00106">
    <property type="entry name" value="adh_short"/>
    <property type="match status" value="1"/>
</dbReference>
<gene>
    <name evidence="4" type="ORF">BDN70DRAFT_813448</name>
</gene>
<dbReference type="InterPro" id="IPR020904">
    <property type="entry name" value="Sc_DH/Rdtase_CS"/>
</dbReference>
<comment type="caution">
    <text evidence="4">The sequence shown here is derived from an EMBL/GenBank/DDBJ whole genome shotgun (WGS) entry which is preliminary data.</text>
</comment>
<dbReference type="Gene3D" id="3.40.50.720">
    <property type="entry name" value="NAD(P)-binding Rossmann-like Domain"/>
    <property type="match status" value="1"/>
</dbReference>